<protein>
    <submittedName>
        <fullName evidence="2">Uncharacterized protein</fullName>
    </submittedName>
</protein>
<proteinExistence type="predicted"/>
<gene>
    <name evidence="2" type="ORF">CRM96_08095</name>
</gene>
<dbReference type="EMBL" id="PDEB01000004">
    <property type="protein sequence ID" value="PEH46527.1"/>
    <property type="molecule type" value="Genomic_DNA"/>
</dbReference>
<dbReference type="Proteomes" id="UP000220669">
    <property type="component" value="Unassembled WGS sequence"/>
</dbReference>
<name>A0AB36SC15_9ENTE</name>
<reference evidence="2 3" key="1">
    <citation type="submission" date="2017-09" db="EMBL/GenBank/DDBJ databases">
        <title>FDA dAtabase for Regulatory Grade micrObial Sequences (FDA-ARGOS): Supporting development and validation of Infectious Disease Dx tests.</title>
        <authorList>
            <person name="Minogue T."/>
            <person name="Wolcott M."/>
            <person name="Wasieloski L."/>
            <person name="Aguilar W."/>
            <person name="Moore D."/>
            <person name="Tallon L.J."/>
            <person name="Sadzewicz L."/>
            <person name="Ott S."/>
            <person name="Zhao X."/>
            <person name="Nagaraj S."/>
            <person name="Vavikolanu K."/>
            <person name="Aluvathingal J."/>
            <person name="Nadendla S."/>
            <person name="Sichtig H."/>
        </authorList>
    </citation>
    <scope>NUCLEOTIDE SEQUENCE [LARGE SCALE GENOMIC DNA]</scope>
    <source>
        <strain evidence="2 3">FDAARGOS_396</strain>
    </source>
</reference>
<evidence type="ECO:0000256" key="1">
    <source>
        <dbReference type="SAM" id="MobiDB-lite"/>
    </source>
</evidence>
<dbReference type="AlphaFoldDB" id="A0AB36SC15"/>
<feature type="region of interest" description="Disordered" evidence="1">
    <location>
        <begin position="545"/>
        <end position="564"/>
    </location>
</feature>
<evidence type="ECO:0000313" key="2">
    <source>
        <dbReference type="EMBL" id="PEH46527.1"/>
    </source>
</evidence>
<feature type="compositionally biased region" description="Polar residues" evidence="1">
    <location>
        <begin position="554"/>
        <end position="564"/>
    </location>
</feature>
<organism evidence="2 3">
    <name type="scientific">Enterococcus durans</name>
    <dbReference type="NCBI Taxonomy" id="53345"/>
    <lineage>
        <taxon>Bacteria</taxon>
        <taxon>Bacillati</taxon>
        <taxon>Bacillota</taxon>
        <taxon>Bacilli</taxon>
        <taxon>Lactobacillales</taxon>
        <taxon>Enterococcaceae</taxon>
        <taxon>Enterococcus</taxon>
    </lineage>
</organism>
<accession>A0AB36SC15</accession>
<comment type="caution">
    <text evidence="2">The sequence shown here is derived from an EMBL/GenBank/DDBJ whole genome shotgun (WGS) entry which is preliminary data.</text>
</comment>
<sequence length="564" mass="65235">MDEKTESGKKKVKKDDERIKQQVIDQIAQGTSINVISRKMHLMSSEKTKQLLIDHICEQLKAKKTMEMIAESLNKFPTEIVKILNDYTIQQLQQGVSPVILSEKIPIGLEEIIQYRNTYLVNKIEEGESLRSLGKKFGMAQKVVKEIWHTAMLMQISTGRTLEEVAFDFRLSLEEIWTIQIEHLVKKIGEEQPLTVHEQKMFEPTYLKELNEQHRQVRTALKKCPSHKKVAKQLNLSTTTVTKIQNLAILTKLAKGKTIEVIGAELFIDCEKVKKVRNQYIAQKVLEGKTYVHLQKKINTSQHIIEKKAIATKIVSKRQAPSIVKNLKYFEVDEKTKNGIIQLCQNKIEINTIAKQFSINHRTILKIRKEAILTDLNNGITREEVRKKFNLPLKSIIYIIGHTSLARYPNIKRLTNNSATIAQKKRAVQLFNRGHKIKEVVDLTGIPKNTVRQISVRVSRERNVVFKKEWYPEEKQKAILNYLDTSKSLELTAARFNVSKITICRMASRAQEVKEKREQWDKKQTVKKEPLNKLKWGAIHKSLHETKDAREASTSRNHSFSIEK</sequence>
<evidence type="ECO:0000313" key="3">
    <source>
        <dbReference type="Proteomes" id="UP000220669"/>
    </source>
</evidence>